<organism evidence="4 5">
    <name type="scientific">Peptacetobacter hominis</name>
    <dbReference type="NCBI Taxonomy" id="2743610"/>
    <lineage>
        <taxon>Bacteria</taxon>
        <taxon>Bacillati</taxon>
        <taxon>Bacillota</taxon>
        <taxon>Clostridia</taxon>
        <taxon>Peptostreptococcales</taxon>
        <taxon>Peptostreptococcaceae</taxon>
        <taxon>Peptacetobacter</taxon>
    </lineage>
</organism>
<dbReference type="OrthoDB" id="1861217at2"/>
<keyword evidence="5" id="KW-1185">Reference proteome</keyword>
<dbReference type="InterPro" id="IPR013783">
    <property type="entry name" value="Ig-like_fold"/>
</dbReference>
<evidence type="ECO:0000256" key="2">
    <source>
        <dbReference type="SAM" id="SignalP"/>
    </source>
</evidence>
<comment type="caution">
    <text evidence="4">The sequence shown here is derived from an EMBL/GenBank/DDBJ whole genome shotgun (WGS) entry which is preliminary data.</text>
</comment>
<dbReference type="RefSeq" id="WP_142536764.1">
    <property type="nucleotide sequence ID" value="NZ_SGJB01000024.1"/>
</dbReference>
<accession>A0A544QSX9</accession>
<dbReference type="Pfam" id="PF16555">
    <property type="entry name" value="GramPos_pilinD1"/>
    <property type="match status" value="1"/>
</dbReference>
<evidence type="ECO:0000256" key="1">
    <source>
        <dbReference type="SAM" id="Phobius"/>
    </source>
</evidence>
<keyword evidence="1" id="KW-1133">Transmembrane helix</keyword>
<dbReference type="Gene3D" id="2.60.40.10">
    <property type="entry name" value="Immunoglobulins"/>
    <property type="match status" value="1"/>
</dbReference>
<dbReference type="AlphaFoldDB" id="A0A544QSX9"/>
<keyword evidence="1" id="KW-0472">Membrane</keyword>
<dbReference type="EMBL" id="SGJB01000024">
    <property type="protein sequence ID" value="TQQ83145.1"/>
    <property type="molecule type" value="Genomic_DNA"/>
</dbReference>
<dbReference type="InterPro" id="IPR032364">
    <property type="entry name" value="GramPos_pilinD1_N"/>
</dbReference>
<evidence type="ECO:0000313" key="4">
    <source>
        <dbReference type="EMBL" id="TQQ83145.1"/>
    </source>
</evidence>
<feature type="domain" description="Gram-positive pilin subunit D1 N-terminal" evidence="3">
    <location>
        <begin position="49"/>
        <end position="168"/>
    </location>
</feature>
<protein>
    <recommendedName>
        <fullName evidence="3">Gram-positive pilin subunit D1 N-terminal domain-containing protein</fullName>
    </recommendedName>
</protein>
<reference evidence="4 5" key="1">
    <citation type="submission" date="2019-02" db="EMBL/GenBank/DDBJ databases">
        <title>Peptostreptococcaceae bacterium ZHW00191 nov., a new bacterium isolated from the human gut.</title>
        <authorList>
            <person name="Zhou H.-W."/>
            <person name="Chen X.-J."/>
        </authorList>
    </citation>
    <scope>NUCLEOTIDE SEQUENCE [LARGE SCALE GENOMIC DNA]</scope>
    <source>
        <strain evidence="4 5">ZHW00191</strain>
    </source>
</reference>
<gene>
    <name evidence="4" type="ORF">EXD82_09950</name>
</gene>
<dbReference type="Proteomes" id="UP000317863">
    <property type="component" value="Unassembled WGS sequence"/>
</dbReference>
<name>A0A544QSX9_9FIRM</name>
<feature type="chain" id="PRO_5038754683" description="Gram-positive pilin subunit D1 N-terminal domain-containing protein" evidence="2">
    <location>
        <begin position="25"/>
        <end position="556"/>
    </location>
</feature>
<sequence>MKNSIFRKIMVLTLSLMIFTSVFHKDFSFAEEANSITVYSHSYNIDNEEINIKGADFSLYKVALYNNGKYQLSTDFKKSGVSINSRNASEEMESAEKLYIYAQEKFISSKSKTTGSDGTVKFSNLEEGVYLIAQTNKVSINGLTYTTSPIIVNTKDNTSSNIRVEPKNGIEPEKEKLTIDLRDLTIYTGGNEKGGDLDGFPRPRYTGIPENATYYVDGKKWDPNEGYPFEVIYTYGIENKDLSITDTGIYAKDDTDPGIYVSHIVPKERGSEITCRLNGESKEKELELNEGLLTIRDVYYEESNEQLGITVSEGKVLDDDLSASQKKDLENGLGVVSIPEGSKISVNGDDTLGIVGIDDSALLFDTLLYFDTVDSDTGKYVLERRTEDTLKSSGANMENRKYESKYLDLVCDQDGNLWLSSSKGCYVYWPYPEGTNKNTKFDLFHYSGLHREYGIKGHEEMEDAVWDAPQEKIEIENTEYGIRFFVPESGFSPFVLSWAEKEKNTTTNEDDKKDESIADKIFEHVKTGDAGILSAVILFILALFGVVMLNKRKNNN</sequence>
<evidence type="ECO:0000313" key="5">
    <source>
        <dbReference type="Proteomes" id="UP000317863"/>
    </source>
</evidence>
<feature type="signal peptide" evidence="2">
    <location>
        <begin position="1"/>
        <end position="24"/>
    </location>
</feature>
<feature type="transmembrane region" description="Helical" evidence="1">
    <location>
        <begin position="530"/>
        <end position="549"/>
    </location>
</feature>
<proteinExistence type="predicted"/>
<keyword evidence="1" id="KW-0812">Transmembrane</keyword>
<keyword evidence="2" id="KW-0732">Signal</keyword>
<evidence type="ECO:0000259" key="3">
    <source>
        <dbReference type="Pfam" id="PF16555"/>
    </source>
</evidence>